<reference evidence="1 2" key="1">
    <citation type="journal article" date="2018" name="Sci. Rep.">
        <title>Genomic signatures of local adaptation to the degree of environmental predictability in rotifers.</title>
        <authorList>
            <person name="Franch-Gras L."/>
            <person name="Hahn C."/>
            <person name="Garcia-Roger E.M."/>
            <person name="Carmona M.J."/>
            <person name="Serra M."/>
            <person name="Gomez A."/>
        </authorList>
    </citation>
    <scope>NUCLEOTIDE SEQUENCE [LARGE SCALE GENOMIC DNA]</scope>
    <source>
        <strain evidence="1">HYR1</strain>
    </source>
</reference>
<sequence>MTRQNLSLQDVCNCSFIEEYSMVLCTKNFDLKFTFDNELQFALKEHKIFFTLVVKIQKNKHLKMILNKRIINNKSSFFWSFLISFLDDLFLEKTNEKINKLKYGNN</sequence>
<accession>A0A3M7R7J1</accession>
<protein>
    <submittedName>
        <fullName evidence="1">Uncharacterized protein</fullName>
    </submittedName>
</protein>
<gene>
    <name evidence="1" type="ORF">BpHYR1_012310</name>
</gene>
<keyword evidence="2" id="KW-1185">Reference proteome</keyword>
<evidence type="ECO:0000313" key="2">
    <source>
        <dbReference type="Proteomes" id="UP000276133"/>
    </source>
</evidence>
<dbReference type="Proteomes" id="UP000276133">
    <property type="component" value="Unassembled WGS sequence"/>
</dbReference>
<dbReference type="AlphaFoldDB" id="A0A3M7R7J1"/>
<proteinExistence type="predicted"/>
<organism evidence="1 2">
    <name type="scientific">Brachionus plicatilis</name>
    <name type="common">Marine rotifer</name>
    <name type="synonym">Brachionus muelleri</name>
    <dbReference type="NCBI Taxonomy" id="10195"/>
    <lineage>
        <taxon>Eukaryota</taxon>
        <taxon>Metazoa</taxon>
        <taxon>Spiralia</taxon>
        <taxon>Gnathifera</taxon>
        <taxon>Rotifera</taxon>
        <taxon>Eurotatoria</taxon>
        <taxon>Monogononta</taxon>
        <taxon>Pseudotrocha</taxon>
        <taxon>Ploima</taxon>
        <taxon>Brachionidae</taxon>
        <taxon>Brachionus</taxon>
    </lineage>
</organism>
<comment type="caution">
    <text evidence="1">The sequence shown here is derived from an EMBL/GenBank/DDBJ whole genome shotgun (WGS) entry which is preliminary data.</text>
</comment>
<evidence type="ECO:0000313" key="1">
    <source>
        <dbReference type="EMBL" id="RNA19419.1"/>
    </source>
</evidence>
<name>A0A3M7R7J1_BRAPC</name>
<dbReference type="EMBL" id="REGN01004047">
    <property type="protein sequence ID" value="RNA19419.1"/>
    <property type="molecule type" value="Genomic_DNA"/>
</dbReference>